<reference evidence="3" key="1">
    <citation type="journal article" date="2019" name="Int. J. Syst. Evol. Microbiol.">
        <title>The Global Catalogue of Microorganisms (GCM) 10K type strain sequencing project: providing services to taxonomists for standard genome sequencing and annotation.</title>
        <authorList>
            <consortium name="The Broad Institute Genomics Platform"/>
            <consortium name="The Broad Institute Genome Sequencing Center for Infectious Disease"/>
            <person name="Wu L."/>
            <person name="Ma J."/>
        </authorList>
    </citation>
    <scope>NUCLEOTIDE SEQUENCE [LARGE SCALE GENOMIC DNA]</scope>
    <source>
        <strain evidence="3">KCTC 12848</strain>
    </source>
</reference>
<name>A0ABV9XXV3_9PSEU</name>
<protein>
    <recommendedName>
        <fullName evidence="4">DUF3558 domain-containing protein</fullName>
    </recommendedName>
</protein>
<proteinExistence type="predicted"/>
<dbReference type="Proteomes" id="UP001595833">
    <property type="component" value="Unassembled WGS sequence"/>
</dbReference>
<evidence type="ECO:0000313" key="2">
    <source>
        <dbReference type="EMBL" id="MFC5054258.1"/>
    </source>
</evidence>
<comment type="caution">
    <text evidence="2">The sequence shown here is derived from an EMBL/GenBank/DDBJ whole genome shotgun (WGS) entry which is preliminary data.</text>
</comment>
<keyword evidence="1" id="KW-0732">Signal</keyword>
<feature type="chain" id="PRO_5047382098" description="DUF3558 domain-containing protein" evidence="1">
    <location>
        <begin position="22"/>
        <end position="344"/>
    </location>
</feature>
<evidence type="ECO:0000256" key="1">
    <source>
        <dbReference type="SAM" id="SignalP"/>
    </source>
</evidence>
<sequence length="344" mass="36427">MFRRLAAVPLPLLGAALLLSACTSGGDASSPADTGRPPATPAVEQAVPEKYRPTAQAFAKFRSIDACALHDIAAAQQVTGDQGDEIVPGRDGLHQCVLRLHKSEFESTWTFTVEVGALFESQRRRDAAPETLAGMEMFIREDDHGCTVSKALDDTHAIEMRTGSVTDAPRRPCDVLREYVSKLAPLWTDPPARDSGATSPRLSLAGIDPCVTAAAVLDDAGAGAELRPRDVFGCTVIPAHEAKTAPSKTRTDIEVVFTLDEDPAALVTSGQGARGITVGGLRAVIHERATGCAAYVVWDPDTTVVVDRQSEDALPSYQVIRVQAGTCDTARSAAEKVVAKVGSR</sequence>
<gene>
    <name evidence="2" type="ORF">ACFPFM_10865</name>
</gene>
<keyword evidence="3" id="KW-1185">Reference proteome</keyword>
<dbReference type="PROSITE" id="PS51257">
    <property type="entry name" value="PROKAR_LIPOPROTEIN"/>
    <property type="match status" value="1"/>
</dbReference>
<organism evidence="2 3">
    <name type="scientific">Saccharothrix xinjiangensis</name>
    <dbReference type="NCBI Taxonomy" id="204798"/>
    <lineage>
        <taxon>Bacteria</taxon>
        <taxon>Bacillati</taxon>
        <taxon>Actinomycetota</taxon>
        <taxon>Actinomycetes</taxon>
        <taxon>Pseudonocardiales</taxon>
        <taxon>Pseudonocardiaceae</taxon>
        <taxon>Saccharothrix</taxon>
    </lineage>
</organism>
<feature type="signal peptide" evidence="1">
    <location>
        <begin position="1"/>
        <end position="21"/>
    </location>
</feature>
<dbReference type="EMBL" id="JBHSJB010000010">
    <property type="protein sequence ID" value="MFC5054258.1"/>
    <property type="molecule type" value="Genomic_DNA"/>
</dbReference>
<evidence type="ECO:0000313" key="3">
    <source>
        <dbReference type="Proteomes" id="UP001595833"/>
    </source>
</evidence>
<dbReference type="RefSeq" id="WP_344041496.1">
    <property type="nucleotide sequence ID" value="NZ_BAAAKE010000029.1"/>
</dbReference>
<evidence type="ECO:0008006" key="4">
    <source>
        <dbReference type="Google" id="ProtNLM"/>
    </source>
</evidence>
<accession>A0ABV9XXV3</accession>